<sequence>MPPGSFLSSGRNGGALADEALNTLRSNVTTQAREGYRPPFSSSRDEVGKAFQSAHKSTGWDRKARTQRAENMARSAMGITGMDDSLNNWSPSNVSDPMGADRRGGGGPLMGARLSTSSLAGGGGGSGTIAELRTPVALKEHLKRGKGAREAGIQLITLDAVPGEEPPPLEQAAALAAAYEQRRTMLGTPSSPCRQQMLTPTDRARRAWTNYGNANSILLQTGNGDVSGGGANPTTPHARPMTPRRFSDTGTASGAAGGGGGGGTGAAAVGMNSHVSGLPLAFRSGPEPNSIIARCSADKQHAAAGQAGQAAFEAPAAGNAGSTGTPLFSASPPLHHRAFAEPAVTAVSATAVAAAAAAAKAGQNGGGGSGGGGGGLYPDALTGVLVPLSPRGSNGNLADRNGGGGGGGGGSAAALGAGLGGCCISSPPLTASLEPLMAHKRRHVP</sequence>
<evidence type="ECO:0000256" key="1">
    <source>
        <dbReference type="SAM" id="MobiDB-lite"/>
    </source>
</evidence>
<feature type="region of interest" description="Disordered" evidence="1">
    <location>
        <begin position="391"/>
        <end position="410"/>
    </location>
</feature>
<dbReference type="EMBL" id="BMAR01000008">
    <property type="protein sequence ID" value="GFR44632.1"/>
    <property type="molecule type" value="Genomic_DNA"/>
</dbReference>
<protein>
    <submittedName>
        <fullName evidence="2">Uncharacterized protein</fullName>
    </submittedName>
</protein>
<name>A0AAD3HL11_9CHLO</name>
<feature type="compositionally biased region" description="Gly residues" evidence="1">
    <location>
        <begin position="401"/>
        <end position="410"/>
    </location>
</feature>
<evidence type="ECO:0000313" key="2">
    <source>
        <dbReference type="EMBL" id="GFR44632.1"/>
    </source>
</evidence>
<evidence type="ECO:0000313" key="3">
    <source>
        <dbReference type="Proteomes" id="UP001054857"/>
    </source>
</evidence>
<dbReference type="AlphaFoldDB" id="A0AAD3HL11"/>
<feature type="region of interest" description="Disordered" evidence="1">
    <location>
        <begin position="222"/>
        <end position="264"/>
    </location>
</feature>
<comment type="caution">
    <text evidence="2">The sequence shown here is derived from an EMBL/GenBank/DDBJ whole genome shotgun (WGS) entry which is preliminary data.</text>
</comment>
<keyword evidence="3" id="KW-1185">Reference proteome</keyword>
<feature type="region of interest" description="Disordered" evidence="1">
    <location>
        <begin position="25"/>
        <end position="69"/>
    </location>
</feature>
<proteinExistence type="predicted"/>
<feature type="compositionally biased region" description="Gly residues" evidence="1">
    <location>
        <begin position="255"/>
        <end position="264"/>
    </location>
</feature>
<accession>A0AAD3HL11</accession>
<gene>
    <name evidence="2" type="ORF">Agub_g5920</name>
</gene>
<dbReference type="Proteomes" id="UP001054857">
    <property type="component" value="Unassembled WGS sequence"/>
</dbReference>
<feature type="compositionally biased region" description="Basic and acidic residues" evidence="1">
    <location>
        <begin position="58"/>
        <end position="68"/>
    </location>
</feature>
<organism evidence="2 3">
    <name type="scientific">Astrephomene gubernaculifera</name>
    <dbReference type="NCBI Taxonomy" id="47775"/>
    <lineage>
        <taxon>Eukaryota</taxon>
        <taxon>Viridiplantae</taxon>
        <taxon>Chlorophyta</taxon>
        <taxon>core chlorophytes</taxon>
        <taxon>Chlorophyceae</taxon>
        <taxon>CS clade</taxon>
        <taxon>Chlamydomonadales</taxon>
        <taxon>Astrephomenaceae</taxon>
        <taxon>Astrephomene</taxon>
    </lineage>
</organism>
<reference evidence="2 3" key="1">
    <citation type="journal article" date="2021" name="Sci. Rep.">
        <title>Genome sequencing of the multicellular alga Astrephomene provides insights into convergent evolution of germ-soma differentiation.</title>
        <authorList>
            <person name="Yamashita S."/>
            <person name="Yamamoto K."/>
            <person name="Matsuzaki R."/>
            <person name="Suzuki S."/>
            <person name="Yamaguchi H."/>
            <person name="Hirooka S."/>
            <person name="Minakuchi Y."/>
            <person name="Miyagishima S."/>
            <person name="Kawachi M."/>
            <person name="Toyoda A."/>
            <person name="Nozaki H."/>
        </authorList>
    </citation>
    <scope>NUCLEOTIDE SEQUENCE [LARGE SCALE GENOMIC DNA]</scope>
    <source>
        <strain evidence="2 3">NIES-4017</strain>
    </source>
</reference>